<dbReference type="InterPro" id="IPR001078">
    <property type="entry name" value="2-oxoacid_DH_actylTfrase"/>
</dbReference>
<keyword evidence="3" id="KW-1185">Reference proteome</keyword>
<evidence type="ECO:0000313" key="2">
    <source>
        <dbReference type="EMBL" id="MEQ3539675.1"/>
    </source>
</evidence>
<protein>
    <submittedName>
        <fullName evidence="2">2-oxo acid dehydrogenase subunit E2</fullName>
    </submittedName>
</protein>
<dbReference type="RefSeq" id="WP_345648876.1">
    <property type="nucleotide sequence ID" value="NZ_BAABLY010000059.1"/>
</dbReference>
<dbReference type="InterPro" id="IPR023213">
    <property type="entry name" value="CAT-like_dom_sf"/>
</dbReference>
<reference evidence="2 3" key="1">
    <citation type="submission" date="2024-03" db="EMBL/GenBank/DDBJ databases">
        <title>Draft genome sequence of Pseudonocardia tropica JCM 19149.</title>
        <authorList>
            <person name="Butdee W."/>
            <person name="Duangmal K."/>
        </authorList>
    </citation>
    <scope>NUCLEOTIDE SEQUENCE [LARGE SCALE GENOMIC DNA]</scope>
    <source>
        <strain evidence="2 3">JCM 19149</strain>
    </source>
</reference>
<name>A0ABV1JUR0_9PSEU</name>
<gene>
    <name evidence="2" type="ORF">WHI96_12635</name>
</gene>
<organism evidence="2 3">
    <name type="scientific">Pseudonocardia tropica</name>
    <dbReference type="NCBI Taxonomy" id="681289"/>
    <lineage>
        <taxon>Bacteria</taxon>
        <taxon>Bacillati</taxon>
        <taxon>Actinomycetota</taxon>
        <taxon>Actinomycetes</taxon>
        <taxon>Pseudonocardiales</taxon>
        <taxon>Pseudonocardiaceae</taxon>
        <taxon>Pseudonocardia</taxon>
    </lineage>
</organism>
<dbReference type="Pfam" id="PF00198">
    <property type="entry name" value="2-oxoacid_dh"/>
    <property type="match status" value="1"/>
</dbReference>
<dbReference type="Gene3D" id="3.30.559.10">
    <property type="entry name" value="Chloramphenicol acetyltransferase-like domain"/>
    <property type="match status" value="1"/>
</dbReference>
<evidence type="ECO:0000259" key="1">
    <source>
        <dbReference type="Pfam" id="PF00198"/>
    </source>
</evidence>
<dbReference type="Proteomes" id="UP001464923">
    <property type="component" value="Unassembled WGS sequence"/>
</dbReference>
<feature type="domain" description="2-oxoacid dehydrogenase acyltransferase catalytic" evidence="1">
    <location>
        <begin position="198"/>
        <end position="251"/>
    </location>
</feature>
<dbReference type="EMBL" id="JBEDNP010000006">
    <property type="protein sequence ID" value="MEQ3539675.1"/>
    <property type="molecule type" value="Genomic_DNA"/>
</dbReference>
<dbReference type="SUPFAM" id="SSF52777">
    <property type="entry name" value="CoA-dependent acyltransferases"/>
    <property type="match status" value="1"/>
</dbReference>
<accession>A0ABV1JUR0</accession>
<sequence>MIVVAPSDRRFPRHRRHTLAFLHTIRADSPVHLDAEVDLSALATERAARTDPPSVFVYVLHALGRVLARHPDAAATLTGPAWWPRLVRGSQVDAKVTLDQWIDGERVVVSAVVPDIDVAGREFLRARLARLRDAAPGTLPETAGAALLARLPVPLGRAALALAVRGAGRRRRFGSVAVTSLGHRRVQRFFSSGGTAVTIGLGRVTDRPVARDGRVTIVPVLPLSLTFDHRVLDGAAAADVLDDLVSTLEAPPVPEPGP</sequence>
<comment type="caution">
    <text evidence="2">The sequence shown here is derived from an EMBL/GenBank/DDBJ whole genome shotgun (WGS) entry which is preliminary data.</text>
</comment>
<proteinExistence type="predicted"/>
<evidence type="ECO:0000313" key="3">
    <source>
        <dbReference type="Proteomes" id="UP001464923"/>
    </source>
</evidence>